<proteinExistence type="predicted"/>
<dbReference type="GO" id="GO:0006397">
    <property type="term" value="P:mRNA processing"/>
    <property type="evidence" value="ECO:0007669"/>
    <property type="project" value="InterPro"/>
</dbReference>
<protein>
    <recommendedName>
        <fullName evidence="1">Lariat debranching enzyme C-terminal domain-containing protein</fullName>
    </recommendedName>
</protein>
<organism evidence="2 3">
    <name type="scientific">Armillaria ostoyae</name>
    <name type="common">Armillaria root rot fungus</name>
    <dbReference type="NCBI Taxonomy" id="47428"/>
    <lineage>
        <taxon>Eukaryota</taxon>
        <taxon>Fungi</taxon>
        <taxon>Dikarya</taxon>
        <taxon>Basidiomycota</taxon>
        <taxon>Agaricomycotina</taxon>
        <taxon>Agaricomycetes</taxon>
        <taxon>Agaricomycetidae</taxon>
        <taxon>Agaricales</taxon>
        <taxon>Marasmiineae</taxon>
        <taxon>Physalacriaceae</taxon>
        <taxon>Armillaria</taxon>
    </lineage>
</organism>
<reference evidence="3" key="1">
    <citation type="journal article" date="2017" name="Nat. Ecol. Evol.">
        <title>Genome expansion and lineage-specific genetic innovations in the forest pathogenic fungi Armillaria.</title>
        <authorList>
            <person name="Sipos G."/>
            <person name="Prasanna A.N."/>
            <person name="Walter M.C."/>
            <person name="O'Connor E."/>
            <person name="Balint B."/>
            <person name="Krizsan K."/>
            <person name="Kiss B."/>
            <person name="Hess J."/>
            <person name="Varga T."/>
            <person name="Slot J."/>
            <person name="Riley R."/>
            <person name="Boka B."/>
            <person name="Rigling D."/>
            <person name="Barry K."/>
            <person name="Lee J."/>
            <person name="Mihaltcheva S."/>
            <person name="LaButti K."/>
            <person name="Lipzen A."/>
            <person name="Waldron R."/>
            <person name="Moloney N.M."/>
            <person name="Sperisen C."/>
            <person name="Kredics L."/>
            <person name="Vagvoelgyi C."/>
            <person name="Patrignani A."/>
            <person name="Fitzpatrick D."/>
            <person name="Nagy I."/>
            <person name="Doyle S."/>
            <person name="Anderson J.B."/>
            <person name="Grigoriev I.V."/>
            <person name="Gueldener U."/>
            <person name="Muensterkoetter M."/>
            <person name="Nagy L.G."/>
        </authorList>
    </citation>
    <scope>NUCLEOTIDE SEQUENCE [LARGE SCALE GENOMIC DNA]</scope>
    <source>
        <strain evidence="3">C18/9</strain>
    </source>
</reference>
<dbReference type="STRING" id="47428.A0A284R4T9"/>
<evidence type="ECO:0000259" key="1">
    <source>
        <dbReference type="Pfam" id="PF05011"/>
    </source>
</evidence>
<accession>A0A284R4T9</accession>
<dbReference type="InterPro" id="IPR007708">
    <property type="entry name" value="DBR1_C"/>
</dbReference>
<name>A0A284R4T9_ARMOS</name>
<evidence type="ECO:0000313" key="3">
    <source>
        <dbReference type="Proteomes" id="UP000219338"/>
    </source>
</evidence>
<dbReference type="Proteomes" id="UP000219338">
    <property type="component" value="Unassembled WGS sequence"/>
</dbReference>
<dbReference type="AlphaFoldDB" id="A0A284R4T9"/>
<feature type="domain" description="Lariat debranching enzyme C-terminal" evidence="1">
    <location>
        <begin position="16"/>
        <end position="50"/>
    </location>
</feature>
<sequence>MHALFNATVKHDNSVITDFTALDKCLPGRNCLEVIDMPAIAGTIKLTFDPGMTCHHTRLLAPTREEISRVGVGAPRPGSQSRRQPLTYFNKQTEAFRDISYTFWISINLLHLKAGKHWLLQQSWTAFWGRSERCTSTCNSDFSALSMLVLLSTSAEVDSSPSPYMANVAGALIKRQQQLRLPKVVEGKKPDFASKFDLYSMSFDYLYRFGNEYEALYGGILEHQEKSEFSAHCSGRDSQGALFR</sequence>
<dbReference type="OrthoDB" id="407609at2759"/>
<gene>
    <name evidence="2" type="ORF">ARMOST_07072</name>
</gene>
<keyword evidence="3" id="KW-1185">Reference proteome</keyword>
<dbReference type="GO" id="GO:0016788">
    <property type="term" value="F:hydrolase activity, acting on ester bonds"/>
    <property type="evidence" value="ECO:0007669"/>
    <property type="project" value="InterPro"/>
</dbReference>
<dbReference type="Pfam" id="PF05011">
    <property type="entry name" value="DBR1"/>
    <property type="match status" value="1"/>
</dbReference>
<evidence type="ECO:0000313" key="2">
    <source>
        <dbReference type="EMBL" id="SJL03715.1"/>
    </source>
</evidence>
<dbReference type="EMBL" id="FUEG01000004">
    <property type="protein sequence ID" value="SJL03715.1"/>
    <property type="molecule type" value="Genomic_DNA"/>
</dbReference>